<evidence type="ECO:0000256" key="1">
    <source>
        <dbReference type="ARBA" id="ARBA00001231"/>
    </source>
</evidence>
<dbReference type="PANTHER" id="PTHR30480">
    <property type="entry name" value="BETA-HEXOSAMINIDASE-RELATED"/>
    <property type="match status" value="1"/>
</dbReference>
<dbReference type="InterPro" id="IPR050226">
    <property type="entry name" value="NagZ_Beta-hexosaminidase"/>
</dbReference>
<name>A0A7C3CH32_9BACT</name>
<dbReference type="InterPro" id="IPR001764">
    <property type="entry name" value="Glyco_hydro_3_N"/>
</dbReference>
<dbReference type="EC" id="3.2.1.52" evidence="3"/>
<evidence type="ECO:0000256" key="5">
    <source>
        <dbReference type="ARBA" id="ARBA00023295"/>
    </source>
</evidence>
<organism evidence="7">
    <name type="scientific">Thermosulfurimonas dismutans</name>
    <dbReference type="NCBI Taxonomy" id="999894"/>
    <lineage>
        <taxon>Bacteria</taxon>
        <taxon>Pseudomonadati</taxon>
        <taxon>Thermodesulfobacteriota</taxon>
        <taxon>Thermodesulfobacteria</taxon>
        <taxon>Thermodesulfobacteriales</taxon>
        <taxon>Thermodesulfobacteriaceae</taxon>
        <taxon>Thermosulfurimonas</taxon>
    </lineage>
</organism>
<dbReference type="AlphaFoldDB" id="A0A7C3CH32"/>
<comment type="catalytic activity">
    <reaction evidence="1">
        <text>Hydrolysis of terminal non-reducing N-acetyl-D-hexosamine residues in N-acetyl-beta-D-hexosaminides.</text>
        <dbReference type="EC" id="3.2.1.52"/>
    </reaction>
</comment>
<dbReference type="GO" id="GO:0005975">
    <property type="term" value="P:carbohydrate metabolic process"/>
    <property type="evidence" value="ECO:0007669"/>
    <property type="project" value="InterPro"/>
</dbReference>
<evidence type="ECO:0000313" key="7">
    <source>
        <dbReference type="EMBL" id="HFC98510.1"/>
    </source>
</evidence>
<dbReference type="InterPro" id="IPR019800">
    <property type="entry name" value="Glyco_hydro_3_AS"/>
</dbReference>
<accession>A0A7C3CH32</accession>
<dbReference type="SUPFAM" id="SSF51445">
    <property type="entry name" value="(Trans)glycosidases"/>
    <property type="match status" value="1"/>
</dbReference>
<evidence type="ECO:0000256" key="4">
    <source>
        <dbReference type="ARBA" id="ARBA00022801"/>
    </source>
</evidence>
<comment type="caution">
    <text evidence="7">The sequence shown here is derived from an EMBL/GenBank/DDBJ whole genome shotgun (WGS) entry which is preliminary data.</text>
</comment>
<proteinExistence type="inferred from homology"/>
<dbReference type="Proteomes" id="UP000886043">
    <property type="component" value="Unassembled WGS sequence"/>
</dbReference>
<keyword evidence="5" id="KW-0326">Glycosidase</keyword>
<comment type="similarity">
    <text evidence="2">Belongs to the glycosyl hydrolase 3 family.</text>
</comment>
<dbReference type="GO" id="GO:0009254">
    <property type="term" value="P:peptidoglycan turnover"/>
    <property type="evidence" value="ECO:0007669"/>
    <property type="project" value="TreeGrafter"/>
</dbReference>
<dbReference type="InterPro" id="IPR036962">
    <property type="entry name" value="Glyco_hydro_3_N_sf"/>
</dbReference>
<dbReference type="Pfam" id="PF00933">
    <property type="entry name" value="Glyco_hydro_3"/>
    <property type="match status" value="1"/>
</dbReference>
<evidence type="ECO:0000256" key="3">
    <source>
        <dbReference type="ARBA" id="ARBA00012663"/>
    </source>
</evidence>
<evidence type="ECO:0000256" key="2">
    <source>
        <dbReference type="ARBA" id="ARBA00005336"/>
    </source>
</evidence>
<dbReference type="PROSITE" id="PS00775">
    <property type="entry name" value="GLYCOSYL_HYDROL_F3"/>
    <property type="match status" value="1"/>
</dbReference>
<dbReference type="InterPro" id="IPR017853">
    <property type="entry name" value="GH"/>
</dbReference>
<dbReference type="Gene3D" id="3.20.20.300">
    <property type="entry name" value="Glycoside hydrolase, family 3, N-terminal domain"/>
    <property type="match status" value="1"/>
</dbReference>
<gene>
    <name evidence="7" type="ORF">ENJ40_08660</name>
</gene>
<keyword evidence="4 7" id="KW-0378">Hydrolase</keyword>
<evidence type="ECO:0000259" key="6">
    <source>
        <dbReference type="Pfam" id="PF00933"/>
    </source>
</evidence>
<protein>
    <recommendedName>
        <fullName evidence="3">beta-N-acetylhexosaminidase</fullName>
        <ecNumber evidence="3">3.2.1.52</ecNumber>
    </recommendedName>
</protein>
<feature type="domain" description="Glycoside hydrolase family 3 N-terminal" evidence="6">
    <location>
        <begin position="20"/>
        <end position="311"/>
    </location>
</feature>
<dbReference type="GO" id="GO:0004563">
    <property type="term" value="F:beta-N-acetylhexosaminidase activity"/>
    <property type="evidence" value="ECO:0007669"/>
    <property type="project" value="UniProtKB-EC"/>
</dbReference>
<reference evidence="7" key="1">
    <citation type="journal article" date="2020" name="mSystems">
        <title>Genome- and Community-Level Interaction Insights into Carbon Utilization and Element Cycling Functions of Hydrothermarchaeota in Hydrothermal Sediment.</title>
        <authorList>
            <person name="Zhou Z."/>
            <person name="Liu Y."/>
            <person name="Xu W."/>
            <person name="Pan J."/>
            <person name="Luo Z.H."/>
            <person name="Li M."/>
        </authorList>
    </citation>
    <scope>NUCLEOTIDE SEQUENCE [LARGE SCALE GENOMIC DNA]</scope>
    <source>
        <strain evidence="7">HyVt-483</strain>
    </source>
</reference>
<dbReference type="EMBL" id="DRMH01000115">
    <property type="protein sequence ID" value="HFC98510.1"/>
    <property type="molecule type" value="Genomic_DNA"/>
</dbReference>
<dbReference type="PANTHER" id="PTHR30480:SF13">
    <property type="entry name" value="BETA-HEXOSAMINIDASE"/>
    <property type="match status" value="1"/>
</dbReference>
<sequence length="327" mass="36631">MIRKLASLAVLTPGAPVPGVEERELIRDLGIRHFVLFRRHFQEEEASRELVRVLRTLSGEPGYLMVDQEGGRVQRIGPPLAPEFPEPLNVAREGPERILAFSRELARTVKQWSLSVNLAPVLDLAGEEAPDFLRGRTLGENPEKVGELGRVFIRGHLEEGVLPCAKHFPGLGGVERDPHRELPRKKEVSAADLLPFREAVKEGLPLIMTTHLLVQEWGDSPVTFSPRAVKILREDLGFSGLVLTDDLAMGALSEYELPERFLLALLSGHDLWLYCGNLPEACSALEELAREVSGSRVLRERLTETLERVKRRFSGLTVKIRYNRPTP</sequence>